<sequence>MKEKSKCIYLYCAVDSKGEFLSQ</sequence>
<protein>
    <submittedName>
        <fullName evidence="1">Uncharacterized protein</fullName>
    </submittedName>
</protein>
<gene>
    <name evidence="1" type="ORF">FQP34_05330</name>
</gene>
<evidence type="ECO:0000313" key="1">
    <source>
        <dbReference type="EMBL" id="TVX83347.1"/>
    </source>
</evidence>
<name>A0A8B5Y3T2_9BACI</name>
<organism evidence="1 2">
    <name type="scientific">Peribacillus simplex</name>
    <dbReference type="NCBI Taxonomy" id="1478"/>
    <lineage>
        <taxon>Bacteria</taxon>
        <taxon>Bacillati</taxon>
        <taxon>Bacillota</taxon>
        <taxon>Bacilli</taxon>
        <taxon>Bacillales</taxon>
        <taxon>Bacillaceae</taxon>
        <taxon>Peribacillus</taxon>
    </lineage>
</organism>
<evidence type="ECO:0000313" key="2">
    <source>
        <dbReference type="Proteomes" id="UP000317770"/>
    </source>
</evidence>
<reference evidence="1 2" key="1">
    <citation type="submission" date="2019-07" db="EMBL/GenBank/DDBJ databases">
        <title>Genome assembly of Bacillus simplex strain GGC-P6A.</title>
        <authorList>
            <person name="Jennings M.E."/>
            <person name="Barton H.A."/>
        </authorList>
    </citation>
    <scope>NUCLEOTIDE SEQUENCE [LARGE SCALE GENOMIC DNA]</scope>
    <source>
        <strain evidence="1 2">GGC-P6A</strain>
    </source>
</reference>
<proteinExistence type="predicted"/>
<dbReference type="AlphaFoldDB" id="A0A8B5Y3T2"/>
<dbReference type="Proteomes" id="UP000317770">
    <property type="component" value="Unassembled WGS sequence"/>
</dbReference>
<comment type="caution">
    <text evidence="1">The sequence shown here is derived from an EMBL/GenBank/DDBJ whole genome shotgun (WGS) entry which is preliminary data.</text>
</comment>
<dbReference type="EMBL" id="VNKI01000002">
    <property type="protein sequence ID" value="TVX83347.1"/>
    <property type="molecule type" value="Genomic_DNA"/>
</dbReference>
<accession>A0A8B5Y3T2</accession>